<dbReference type="InterPro" id="IPR000587">
    <property type="entry name" value="Creatinase_N"/>
</dbReference>
<keyword evidence="4" id="KW-1185">Reference proteome</keyword>
<keyword evidence="3" id="KW-0614">Plasmid</keyword>
<organism evidence="3 4">
    <name type="scientific">Natronosalvus rutilus</name>
    <dbReference type="NCBI Taxonomy" id="2953753"/>
    <lineage>
        <taxon>Archaea</taxon>
        <taxon>Methanobacteriati</taxon>
        <taxon>Methanobacteriota</taxon>
        <taxon>Stenosarchaea group</taxon>
        <taxon>Halobacteria</taxon>
        <taxon>Halobacteriales</taxon>
        <taxon>Natrialbaceae</taxon>
        <taxon>Natronosalvus</taxon>
    </lineage>
</organism>
<dbReference type="PANTHER" id="PTHR46112:SF2">
    <property type="entry name" value="XAA-PRO AMINOPEPTIDASE P-RELATED"/>
    <property type="match status" value="1"/>
</dbReference>
<gene>
    <name evidence="3" type="ORF">NGM29_18520</name>
</gene>
<geneLocation type="plasmid" evidence="3 4">
    <name>unnamed1</name>
</geneLocation>
<dbReference type="Pfam" id="PF00557">
    <property type="entry name" value="Peptidase_M24"/>
    <property type="match status" value="1"/>
</dbReference>
<dbReference type="AlphaFoldDB" id="A0A9E7SVB7"/>
<dbReference type="KEGG" id="sawl:NGM29_18520"/>
<evidence type="ECO:0000313" key="3">
    <source>
        <dbReference type="EMBL" id="UTF55689.1"/>
    </source>
</evidence>
<reference evidence="3" key="1">
    <citation type="submission" date="2022-06" db="EMBL/GenBank/DDBJ databases">
        <title>Diverse halophilic archaea isolated from saline environments.</title>
        <authorList>
            <person name="Cui H.-L."/>
        </authorList>
    </citation>
    <scope>NUCLEOTIDE SEQUENCE</scope>
    <source>
        <strain evidence="3">WLHS1</strain>
        <plasmid evidence="3">unnamed1</plasmid>
    </source>
</reference>
<sequence>MLASPSLPESEFRNRIKRVREKINEADLDAGIWFNATSIEYLSHFYHVQTERPVALAITPEQTAITVPKLEIMRVDENPVIDESYYFFDFPGGGPMKTITEMVEDLEIETAAVDMDGPPGAYGYEGPPLSDFISIETQSWVDQMRWVKSNAEVAVMNEASKWAHLAHQYLVDRMEPGASQATISQDASKEASKAMTDTLGDQYVPRTGIYFMGPAHTGMHSAESTGEPHPYPTNRKLEVGDGIVTAAEANVDGYLSEIERTMFLGEPDEQQQKYFHIMLKAQTTGIEESGPGVKYADVAQAVWDVFVEHGVEEHAYHHVGHNLGMQTHEPPYVDRGSDVTMKPGHIFTVEPGIYIQGHGGYRHSDPVLITEDGTEILNYWGRDLESNIIPV</sequence>
<evidence type="ECO:0000259" key="2">
    <source>
        <dbReference type="Pfam" id="PF01321"/>
    </source>
</evidence>
<name>A0A9E7SVB7_9EURY</name>
<dbReference type="GeneID" id="73292084"/>
<dbReference type="InterPro" id="IPR036005">
    <property type="entry name" value="Creatinase/aminopeptidase-like"/>
</dbReference>
<proteinExistence type="predicted"/>
<feature type="domain" description="Creatinase N-terminal" evidence="2">
    <location>
        <begin position="15"/>
        <end position="117"/>
    </location>
</feature>
<dbReference type="EMBL" id="CP100356">
    <property type="protein sequence ID" value="UTF55689.1"/>
    <property type="molecule type" value="Genomic_DNA"/>
</dbReference>
<dbReference type="SUPFAM" id="SSF53092">
    <property type="entry name" value="Creatinase/prolidase N-terminal domain"/>
    <property type="match status" value="1"/>
</dbReference>
<feature type="domain" description="Peptidase M24" evidence="1">
    <location>
        <begin position="156"/>
        <end position="371"/>
    </location>
</feature>
<dbReference type="InterPro" id="IPR050659">
    <property type="entry name" value="Peptidase_M24B"/>
</dbReference>
<protein>
    <submittedName>
        <fullName evidence="3">Xaa-Pro peptidase family protein</fullName>
    </submittedName>
</protein>
<dbReference type="InterPro" id="IPR000994">
    <property type="entry name" value="Pept_M24"/>
</dbReference>
<dbReference type="Gene3D" id="3.90.230.10">
    <property type="entry name" value="Creatinase/methionine aminopeptidase superfamily"/>
    <property type="match status" value="1"/>
</dbReference>
<accession>A0A9E7SVB7</accession>
<dbReference type="InterPro" id="IPR029149">
    <property type="entry name" value="Creatin/AminoP/Spt16_N"/>
</dbReference>
<evidence type="ECO:0000259" key="1">
    <source>
        <dbReference type="Pfam" id="PF00557"/>
    </source>
</evidence>
<dbReference type="RefSeq" id="WP_254160976.1">
    <property type="nucleotide sequence ID" value="NZ_CP100356.1"/>
</dbReference>
<dbReference type="Pfam" id="PF01321">
    <property type="entry name" value="Creatinase_N"/>
    <property type="match status" value="1"/>
</dbReference>
<dbReference type="Gene3D" id="3.40.350.10">
    <property type="entry name" value="Creatinase/prolidase N-terminal domain"/>
    <property type="match status" value="1"/>
</dbReference>
<dbReference type="SUPFAM" id="SSF55920">
    <property type="entry name" value="Creatinase/aminopeptidase"/>
    <property type="match status" value="1"/>
</dbReference>
<dbReference type="PANTHER" id="PTHR46112">
    <property type="entry name" value="AMINOPEPTIDASE"/>
    <property type="match status" value="1"/>
</dbReference>
<evidence type="ECO:0000313" key="4">
    <source>
        <dbReference type="Proteomes" id="UP001056855"/>
    </source>
</evidence>
<dbReference type="Proteomes" id="UP001056855">
    <property type="component" value="Plasmid unnamed1"/>
</dbReference>